<keyword evidence="2" id="KW-0645">Protease</keyword>
<comment type="cofactor">
    <cofactor evidence="1">
        <name>Zn(2+)</name>
        <dbReference type="ChEBI" id="CHEBI:29105"/>
    </cofactor>
</comment>
<comment type="caution">
    <text evidence="5">The sequence shown here is derived from an EMBL/GenBank/DDBJ whole genome shotgun (WGS) entry which is preliminary data.</text>
</comment>
<evidence type="ECO:0000256" key="1">
    <source>
        <dbReference type="ARBA" id="ARBA00001947"/>
    </source>
</evidence>
<protein>
    <submittedName>
        <fullName evidence="5">Uncharacterized protein (TIGR02421 family)</fullName>
    </submittedName>
</protein>
<dbReference type="Pfam" id="PF08014">
    <property type="entry name" value="MATCAP"/>
    <property type="match status" value="1"/>
</dbReference>
<dbReference type="Proteomes" id="UP000295293">
    <property type="component" value="Unassembled WGS sequence"/>
</dbReference>
<reference evidence="5 6" key="1">
    <citation type="submission" date="2019-03" db="EMBL/GenBank/DDBJ databases">
        <title>Genomic Encyclopedia of Type Strains, Phase IV (KMG-IV): sequencing the most valuable type-strain genomes for metagenomic binning, comparative biology and taxonomic classification.</title>
        <authorList>
            <person name="Goeker M."/>
        </authorList>
    </citation>
    <scope>NUCLEOTIDE SEQUENCE [LARGE SCALE GENOMIC DNA]</scope>
    <source>
        <strain evidence="5 6">DSM 21667</strain>
    </source>
</reference>
<dbReference type="EMBL" id="SNZH01000013">
    <property type="protein sequence ID" value="TDR40351.1"/>
    <property type="molecule type" value="Genomic_DNA"/>
</dbReference>
<evidence type="ECO:0000256" key="3">
    <source>
        <dbReference type="ARBA" id="ARBA00022801"/>
    </source>
</evidence>
<gene>
    <name evidence="5" type="ORF">DFR29_11351</name>
</gene>
<evidence type="ECO:0000313" key="5">
    <source>
        <dbReference type="EMBL" id="TDR40351.1"/>
    </source>
</evidence>
<evidence type="ECO:0000313" key="6">
    <source>
        <dbReference type="Proteomes" id="UP000295293"/>
    </source>
</evidence>
<dbReference type="AlphaFoldDB" id="A0A4R6YQT5"/>
<evidence type="ECO:0000256" key="2">
    <source>
        <dbReference type="ARBA" id="ARBA00022670"/>
    </source>
</evidence>
<keyword evidence="4" id="KW-0482">Metalloprotease</keyword>
<dbReference type="GO" id="GO:0080164">
    <property type="term" value="P:regulation of nitric oxide metabolic process"/>
    <property type="evidence" value="ECO:0007669"/>
    <property type="project" value="TreeGrafter"/>
</dbReference>
<keyword evidence="6" id="KW-1185">Reference proteome</keyword>
<accession>A0A4R6YQT5</accession>
<evidence type="ECO:0000256" key="4">
    <source>
        <dbReference type="ARBA" id="ARBA00023049"/>
    </source>
</evidence>
<proteinExistence type="predicted"/>
<name>A0A4R6YQT5_9GAMM</name>
<organism evidence="5 6">
    <name type="scientific">Tahibacter aquaticus</name>
    <dbReference type="NCBI Taxonomy" id="520092"/>
    <lineage>
        <taxon>Bacteria</taxon>
        <taxon>Pseudomonadati</taxon>
        <taxon>Pseudomonadota</taxon>
        <taxon>Gammaproteobacteria</taxon>
        <taxon>Lysobacterales</taxon>
        <taxon>Rhodanobacteraceae</taxon>
        <taxon>Tahibacter</taxon>
    </lineage>
</organism>
<dbReference type="PANTHER" id="PTHR31817:SF0">
    <property type="entry name" value="CHROMOSOME UNDETERMINED SCAFFOLD_67, WHOLE GENOME SHOTGUN SEQUENCE"/>
    <property type="match status" value="1"/>
</dbReference>
<dbReference type="GO" id="GO:0008237">
    <property type="term" value="F:metallopeptidase activity"/>
    <property type="evidence" value="ECO:0007669"/>
    <property type="project" value="UniProtKB-KW"/>
</dbReference>
<keyword evidence="3" id="KW-0378">Hydrolase</keyword>
<dbReference type="SMART" id="SM01154">
    <property type="entry name" value="DUF1704"/>
    <property type="match status" value="1"/>
</dbReference>
<dbReference type="InterPro" id="IPR012548">
    <property type="entry name" value="MATCAP"/>
</dbReference>
<dbReference type="PANTHER" id="PTHR31817">
    <property type="match status" value="1"/>
</dbReference>
<dbReference type="GO" id="GO:0006508">
    <property type="term" value="P:proteolysis"/>
    <property type="evidence" value="ECO:0007669"/>
    <property type="project" value="UniProtKB-KW"/>
</dbReference>
<sequence>MRRMSATAHDATETRILARCTELDARLVQAIRGIRLLQTVSWPASAQQRFIDNWRRGQRSLPDVRYQAPDLSQAREELVSIYQQADAGHPVGDYLRRSAESWRIATDLLHAVGTAGVTEHSVRLFGRPGDTLPGSEQTNLDAARHFIGLAGELDQEILASEADYCIPAETLQAELQTQLDAFFRFHKIQVEIDPDLIAKAAAGPTRIRLRSATCFSEYDRHQLVEHEAFVHSLTGLNGREQPNLKSLGRSSPRVTATQEGLAVFAELISGSIDIERMKRISLRIVAIDMALCGANFIEVFQYFLDTGQTESDSFSSTQRVFRGVPVSGGAAFTKDNVYLHGLLTVHTFFRWALKHRRLNLSRALFAGKMTLHDVIALEPYFESGYIAQPLYLPPWAQRANGLAGMLAFSLFANHIRIGNVGVDDLVLGV</sequence>